<proteinExistence type="predicted"/>
<evidence type="ECO:0000313" key="11">
    <source>
        <dbReference type="Ensembl" id="ENSPNYP00000006445.1"/>
    </source>
</evidence>
<evidence type="ECO:0000256" key="2">
    <source>
        <dbReference type="ARBA" id="ARBA00022723"/>
    </source>
</evidence>
<gene>
    <name evidence="13" type="primary">LOC102203730</name>
</gene>
<dbReference type="FunFam" id="3.30.160.60:FF:000358">
    <property type="entry name" value="zinc finger protein 24"/>
    <property type="match status" value="1"/>
</dbReference>
<organism evidence="11">
    <name type="scientific">Pundamilia nyererei</name>
    <dbReference type="NCBI Taxonomy" id="303518"/>
    <lineage>
        <taxon>Eukaryota</taxon>
        <taxon>Metazoa</taxon>
        <taxon>Chordata</taxon>
        <taxon>Craniata</taxon>
        <taxon>Vertebrata</taxon>
        <taxon>Euteleostomi</taxon>
        <taxon>Actinopterygii</taxon>
        <taxon>Neopterygii</taxon>
        <taxon>Teleostei</taxon>
        <taxon>Neoteleostei</taxon>
        <taxon>Acanthomorphata</taxon>
        <taxon>Ovalentaria</taxon>
        <taxon>Cichlomorphae</taxon>
        <taxon>Cichliformes</taxon>
        <taxon>Cichlidae</taxon>
        <taxon>African cichlids</taxon>
        <taxon>Pseudocrenilabrinae</taxon>
        <taxon>Haplochromini</taxon>
        <taxon>Pundamilia</taxon>
    </lineage>
</organism>
<keyword evidence="7" id="KW-0539">Nucleus</keyword>
<evidence type="ECO:0000256" key="9">
    <source>
        <dbReference type="SAM" id="MobiDB-lite"/>
    </source>
</evidence>
<feature type="compositionally biased region" description="Basic and acidic residues" evidence="9">
    <location>
        <begin position="207"/>
        <end position="217"/>
    </location>
</feature>
<feature type="compositionally biased region" description="Basic and acidic residues" evidence="9">
    <location>
        <begin position="91"/>
        <end position="114"/>
    </location>
</feature>
<keyword evidence="4 8" id="KW-0863">Zinc-finger</keyword>
<accession>A0A3B4F778</accession>
<dbReference type="PANTHER" id="PTHR24394">
    <property type="entry name" value="ZINC FINGER PROTEIN"/>
    <property type="match status" value="1"/>
</dbReference>
<dbReference type="Proteomes" id="UP000695023">
    <property type="component" value="Unplaced"/>
</dbReference>
<dbReference type="GeneTree" id="ENSGT01150000286953"/>
<evidence type="ECO:0000256" key="8">
    <source>
        <dbReference type="PROSITE-ProRule" id="PRU00042"/>
    </source>
</evidence>
<evidence type="ECO:0000256" key="1">
    <source>
        <dbReference type="ARBA" id="ARBA00004123"/>
    </source>
</evidence>
<feature type="compositionally biased region" description="Basic and acidic residues" evidence="9">
    <location>
        <begin position="226"/>
        <end position="240"/>
    </location>
</feature>
<feature type="compositionally biased region" description="Polar residues" evidence="9">
    <location>
        <begin position="188"/>
        <end position="199"/>
    </location>
</feature>
<dbReference type="FunFam" id="3.30.160.60:FF:001465">
    <property type="entry name" value="Zinc finger protein 560"/>
    <property type="match status" value="1"/>
</dbReference>
<dbReference type="FunFam" id="3.30.160.60:FF:001155">
    <property type="entry name" value="Zinc finger 30C"/>
    <property type="match status" value="1"/>
</dbReference>
<dbReference type="SUPFAM" id="SSF57667">
    <property type="entry name" value="beta-beta-alpha zinc fingers"/>
    <property type="match status" value="2"/>
</dbReference>
<dbReference type="GO" id="GO:0005634">
    <property type="term" value="C:nucleus"/>
    <property type="evidence" value="ECO:0007669"/>
    <property type="project" value="UniProtKB-SubCell"/>
</dbReference>
<dbReference type="SMART" id="SM00355">
    <property type="entry name" value="ZnF_C2H2"/>
    <property type="match status" value="3"/>
</dbReference>
<name>A0A3B4F778_9CICH</name>
<dbReference type="OrthoDB" id="8922241at2759"/>
<evidence type="ECO:0000313" key="12">
    <source>
        <dbReference type="Proteomes" id="UP000695023"/>
    </source>
</evidence>
<evidence type="ECO:0000313" key="13">
    <source>
        <dbReference type="RefSeq" id="XP_005737454.1"/>
    </source>
</evidence>
<evidence type="ECO:0000256" key="3">
    <source>
        <dbReference type="ARBA" id="ARBA00022737"/>
    </source>
</evidence>
<dbReference type="PROSITE" id="PS50157">
    <property type="entry name" value="ZINC_FINGER_C2H2_2"/>
    <property type="match status" value="3"/>
</dbReference>
<dbReference type="Ensembl" id="ENSPNYT00000006604.1">
    <property type="protein sequence ID" value="ENSPNYP00000006445.1"/>
    <property type="gene ID" value="ENSPNYG00000004963.1"/>
</dbReference>
<dbReference type="PROSITE" id="PS00028">
    <property type="entry name" value="ZINC_FINGER_C2H2_1"/>
    <property type="match status" value="3"/>
</dbReference>
<keyword evidence="5" id="KW-0862">Zinc</keyword>
<feature type="domain" description="C2H2-type" evidence="10">
    <location>
        <begin position="554"/>
        <end position="576"/>
    </location>
</feature>
<dbReference type="Gene3D" id="3.30.160.60">
    <property type="entry name" value="Classic Zinc Finger"/>
    <property type="match status" value="3"/>
</dbReference>
<reference evidence="11" key="1">
    <citation type="submission" date="2023-09" db="UniProtKB">
        <authorList>
            <consortium name="Ensembl"/>
        </authorList>
    </citation>
    <scope>IDENTIFICATION</scope>
</reference>
<evidence type="ECO:0000256" key="6">
    <source>
        <dbReference type="ARBA" id="ARBA00023125"/>
    </source>
</evidence>
<dbReference type="STRING" id="303518.ENSPNYP00000006445"/>
<dbReference type="RefSeq" id="XP_005737454.1">
    <property type="nucleotide sequence ID" value="XM_005737397.1"/>
</dbReference>
<dbReference type="GO" id="GO:0000981">
    <property type="term" value="F:DNA-binding transcription factor activity, RNA polymerase II-specific"/>
    <property type="evidence" value="ECO:0007669"/>
    <property type="project" value="TreeGrafter"/>
</dbReference>
<comment type="subcellular location">
    <subcellularLocation>
        <location evidence="1">Nucleus</location>
    </subcellularLocation>
</comment>
<feature type="domain" description="C2H2-type" evidence="10">
    <location>
        <begin position="498"/>
        <end position="525"/>
    </location>
</feature>
<feature type="compositionally biased region" description="Polar residues" evidence="9">
    <location>
        <begin position="453"/>
        <end position="469"/>
    </location>
</feature>
<reference evidence="13" key="2">
    <citation type="submission" date="2025-04" db="UniProtKB">
        <authorList>
            <consortium name="RefSeq"/>
        </authorList>
    </citation>
    <scope>IDENTIFICATION</scope>
</reference>
<keyword evidence="6" id="KW-0238">DNA-binding</keyword>
<keyword evidence="2" id="KW-0479">Metal-binding</keyword>
<dbReference type="GO" id="GO:0008270">
    <property type="term" value="F:zinc ion binding"/>
    <property type="evidence" value="ECO:0007669"/>
    <property type="project" value="UniProtKB-KW"/>
</dbReference>
<evidence type="ECO:0000259" key="10">
    <source>
        <dbReference type="PROSITE" id="PS50157"/>
    </source>
</evidence>
<evidence type="ECO:0000256" key="4">
    <source>
        <dbReference type="ARBA" id="ARBA00022771"/>
    </source>
</evidence>
<dbReference type="InterPro" id="IPR036236">
    <property type="entry name" value="Znf_C2H2_sf"/>
</dbReference>
<feature type="domain" description="C2H2-type" evidence="10">
    <location>
        <begin position="526"/>
        <end position="553"/>
    </location>
</feature>
<feature type="compositionally biased region" description="Basic and acidic residues" evidence="9">
    <location>
        <begin position="141"/>
        <end position="163"/>
    </location>
</feature>
<feature type="region of interest" description="Disordered" evidence="9">
    <location>
        <begin position="87"/>
        <end position="240"/>
    </location>
</feature>
<keyword evidence="3" id="KW-0677">Repeat</keyword>
<dbReference type="PANTHER" id="PTHR24394:SF44">
    <property type="entry name" value="ZINC FINGER PROTEIN 271-LIKE"/>
    <property type="match status" value="1"/>
</dbReference>
<dbReference type="GO" id="GO:0000122">
    <property type="term" value="P:negative regulation of transcription by RNA polymerase II"/>
    <property type="evidence" value="ECO:0007669"/>
    <property type="project" value="UniProtKB-ARBA"/>
</dbReference>
<dbReference type="AlphaFoldDB" id="A0A3B4F778"/>
<evidence type="ECO:0000256" key="5">
    <source>
        <dbReference type="ARBA" id="ARBA00022833"/>
    </source>
</evidence>
<dbReference type="GO" id="GO:0003677">
    <property type="term" value="F:DNA binding"/>
    <property type="evidence" value="ECO:0007669"/>
    <property type="project" value="UniProtKB-KW"/>
</dbReference>
<feature type="region of interest" description="Disordered" evidence="9">
    <location>
        <begin position="451"/>
        <end position="492"/>
    </location>
</feature>
<evidence type="ECO:0000256" key="7">
    <source>
        <dbReference type="ARBA" id="ARBA00023242"/>
    </source>
</evidence>
<keyword evidence="12" id="KW-1185">Reference proteome</keyword>
<dbReference type="GeneID" id="102203730"/>
<dbReference type="InterPro" id="IPR013087">
    <property type="entry name" value="Znf_C2H2_type"/>
</dbReference>
<dbReference type="Pfam" id="PF00096">
    <property type="entry name" value="zf-C2H2"/>
    <property type="match status" value="3"/>
</dbReference>
<protein>
    <submittedName>
        <fullName evidence="11 13">Zinc finger protein 37-like</fullName>
    </submittedName>
</protein>
<sequence length="580" mass="64027">MSDLDTLIVTFQTQLSDVMEAVVKTAMFEVTRLVEDVFLVEVKRRSQEIESLRMQLQWIESKFKDQAGKEGGKTGRGVHCARHGVELSTDTAEKRPKNHQEEQVSVKTESDSFERWTASCRLEDTSESLPEADSATAAQSPEREPEAAEEKDVRSAVATKEEEVSQPSCSSVHMGGWNCSDEEGPGSDNESGTVQVQPKQTEENSEELLRNVMKKDPQIASGYGFPEDRQEKHLSTDRPRVSSLEIDTSWAGLTVTGAELLQNPRLGAETERDPVKTKGEHELSDSVRADIQVTPGRDKISSSGSPKARLKNSDVLGLTIKKEVILDSDGCEEGEHIEKKITNSGMSSFSCSVKQHKVSSEAHRLNHISQKAAVQEVMKLHSKAGSGFRLQAALQHLHRPMKKPSHTLSNSTAAALTIAPSQVVNLNNLQRIPSTSKASPAVSSIQRVHLGDKQTSTLNRTGDSWVSNRSQHHPANSHHVSPGTHPDSQSHAAPRHLLRCGQCGKCFPHPSNLKAHLQTHTGERPFCCSLCGRSFTKLSNLKAHRRVHTGERPYCCLACGKRFTQKCNLKRHQRIHLDAC</sequence>